<evidence type="ECO:0000256" key="2">
    <source>
        <dbReference type="ARBA" id="ARBA00022679"/>
    </source>
</evidence>
<keyword evidence="1" id="KW-0489">Methyltransferase</keyword>
<evidence type="ECO:0000259" key="3">
    <source>
        <dbReference type="Pfam" id="PF01555"/>
    </source>
</evidence>
<organism evidence="4 5">
    <name type="scientific">Fodinicola feengrottensis</name>
    <dbReference type="NCBI Taxonomy" id="435914"/>
    <lineage>
        <taxon>Bacteria</taxon>
        <taxon>Bacillati</taxon>
        <taxon>Actinomycetota</taxon>
        <taxon>Actinomycetes</taxon>
        <taxon>Mycobacteriales</taxon>
        <taxon>Fodinicola</taxon>
    </lineage>
</organism>
<gene>
    <name evidence="4" type="ORF">GCM10009765_60380</name>
</gene>
<dbReference type="InterPro" id="IPR002941">
    <property type="entry name" value="DNA_methylase_N4/N6"/>
</dbReference>
<evidence type="ECO:0000256" key="1">
    <source>
        <dbReference type="ARBA" id="ARBA00022603"/>
    </source>
</evidence>
<dbReference type="SUPFAM" id="SSF53335">
    <property type="entry name" value="S-adenosyl-L-methionine-dependent methyltransferases"/>
    <property type="match status" value="1"/>
</dbReference>
<accession>A0ABP4UCF5</accession>
<dbReference type="InterPro" id="IPR001091">
    <property type="entry name" value="RM_Methyltransferase"/>
</dbReference>
<name>A0ABP4UCF5_9ACTN</name>
<comment type="caution">
    <text evidence="4">The sequence shown here is derived from an EMBL/GenBank/DDBJ whole genome shotgun (WGS) entry which is preliminary data.</text>
</comment>
<proteinExistence type="predicted"/>
<dbReference type="InterPro" id="IPR029063">
    <property type="entry name" value="SAM-dependent_MTases_sf"/>
</dbReference>
<keyword evidence="5" id="KW-1185">Reference proteome</keyword>
<keyword evidence="2" id="KW-0808">Transferase</keyword>
<evidence type="ECO:0000313" key="5">
    <source>
        <dbReference type="Proteomes" id="UP001500618"/>
    </source>
</evidence>
<dbReference type="PRINTS" id="PR00508">
    <property type="entry name" value="S21N4MTFRASE"/>
</dbReference>
<reference evidence="5" key="1">
    <citation type="journal article" date="2019" name="Int. J. Syst. Evol. Microbiol.">
        <title>The Global Catalogue of Microorganisms (GCM) 10K type strain sequencing project: providing services to taxonomists for standard genome sequencing and annotation.</title>
        <authorList>
            <consortium name="The Broad Institute Genomics Platform"/>
            <consortium name="The Broad Institute Genome Sequencing Center for Infectious Disease"/>
            <person name="Wu L."/>
            <person name="Ma J."/>
        </authorList>
    </citation>
    <scope>NUCLEOTIDE SEQUENCE [LARGE SCALE GENOMIC DNA]</scope>
    <source>
        <strain evidence="5">JCM 14718</strain>
    </source>
</reference>
<evidence type="ECO:0000313" key="4">
    <source>
        <dbReference type="EMBL" id="GAA1702904.1"/>
    </source>
</evidence>
<dbReference type="Pfam" id="PF01555">
    <property type="entry name" value="N6_N4_Mtase"/>
    <property type="match status" value="1"/>
</dbReference>
<dbReference type="EMBL" id="BAAANY010000026">
    <property type="protein sequence ID" value="GAA1702904.1"/>
    <property type="molecule type" value="Genomic_DNA"/>
</dbReference>
<dbReference type="Gene3D" id="3.40.50.150">
    <property type="entry name" value="Vaccinia Virus protein VP39"/>
    <property type="match status" value="1"/>
</dbReference>
<sequence>MPHAYRYAGLNVGGRHLYGHPKGKNPGTVWSIPTRPTRHAHCATFPLDLPLRAIAAGSATGGVVLDPFQGSGTTAVAARQLDRRYIGIDLNTDYLDLTRRRLNTEMPPRASEPHTD</sequence>
<dbReference type="Proteomes" id="UP001500618">
    <property type="component" value="Unassembled WGS sequence"/>
</dbReference>
<feature type="domain" description="DNA methylase N-4/N-6" evidence="3">
    <location>
        <begin position="20"/>
        <end position="98"/>
    </location>
</feature>
<protein>
    <recommendedName>
        <fullName evidence="3">DNA methylase N-4/N-6 domain-containing protein</fullName>
    </recommendedName>
</protein>